<organism evidence="2 3">
    <name type="scientific">Stappia sediminis</name>
    <dbReference type="NCBI Taxonomy" id="2692190"/>
    <lineage>
        <taxon>Bacteria</taxon>
        <taxon>Pseudomonadati</taxon>
        <taxon>Pseudomonadota</taxon>
        <taxon>Alphaproteobacteria</taxon>
        <taxon>Hyphomicrobiales</taxon>
        <taxon>Stappiaceae</taxon>
        <taxon>Stappia</taxon>
    </lineage>
</organism>
<comment type="caution">
    <text evidence="2">The sequence shown here is derived from an EMBL/GenBank/DDBJ whole genome shotgun (WGS) entry which is preliminary data.</text>
</comment>
<dbReference type="InterPro" id="IPR021848">
    <property type="entry name" value="HODM_asu-like"/>
</dbReference>
<accession>A0A7X3S808</accession>
<dbReference type="EMBL" id="WUMV01000003">
    <property type="protein sequence ID" value="MXN65312.1"/>
    <property type="molecule type" value="Genomic_DNA"/>
</dbReference>
<dbReference type="Proteomes" id="UP000433101">
    <property type="component" value="Unassembled WGS sequence"/>
</dbReference>
<name>A0A7X3S808_9HYPH</name>
<gene>
    <name evidence="2" type="ORF">GR183_10405</name>
</gene>
<evidence type="ECO:0000256" key="1">
    <source>
        <dbReference type="SAM" id="MobiDB-lite"/>
    </source>
</evidence>
<evidence type="ECO:0000313" key="3">
    <source>
        <dbReference type="Proteomes" id="UP000433101"/>
    </source>
</evidence>
<dbReference type="RefSeq" id="WP_160775508.1">
    <property type="nucleotide sequence ID" value="NZ_WUMV01000003.1"/>
</dbReference>
<dbReference type="Pfam" id="PF11927">
    <property type="entry name" value="HODM_asu-like"/>
    <property type="match status" value="1"/>
</dbReference>
<dbReference type="AlphaFoldDB" id="A0A7X3S808"/>
<evidence type="ECO:0000313" key="2">
    <source>
        <dbReference type="EMBL" id="MXN65312.1"/>
    </source>
</evidence>
<feature type="compositionally biased region" description="Basic and acidic residues" evidence="1">
    <location>
        <begin position="8"/>
        <end position="20"/>
    </location>
</feature>
<protein>
    <submittedName>
        <fullName evidence="2">DUF3445 domain-containing protein</fullName>
    </submittedName>
</protein>
<proteinExistence type="predicted"/>
<keyword evidence="3" id="KW-1185">Reference proteome</keyword>
<sequence length="316" mass="35170">MTATGKADSGDVDEKRKEPPFAHTPYDGSKRPFTVGLAPLDLAEWIEPDGNLVPHLDEKERLFREAEAPVFLAEPDTVAAQAEVLALLLEYLPSRFPHLYEIRDGGIRIIPAGKTYSTQDFDEAPLLLAARLVQEDLVIMRKGEGGYRLAAASLSFPSSWSLAEKFGKPMPEIHENVPGFNDGRMGMIVARLFDNLTADQPSWRLNWSLYSDAELHHPHSKRMDPRIEEGAGIALHIRVERQTLRRLPLSGDILFTIKVHHDPVAAFAKHPDGARLARALRDQVLALDPDQLAYKGLTESRDAIAGRLQRLASRIG</sequence>
<feature type="region of interest" description="Disordered" evidence="1">
    <location>
        <begin position="1"/>
        <end position="28"/>
    </location>
</feature>
<reference evidence="2 3" key="1">
    <citation type="submission" date="2019-12" db="EMBL/GenBank/DDBJ databases">
        <authorList>
            <person name="Li M."/>
        </authorList>
    </citation>
    <scope>NUCLEOTIDE SEQUENCE [LARGE SCALE GENOMIC DNA]</scope>
    <source>
        <strain evidence="2 3">GBMRC 2046</strain>
    </source>
</reference>